<dbReference type="EMBL" id="AZHW01001323">
    <property type="protein sequence ID" value="ETW93033.1"/>
    <property type="molecule type" value="Genomic_DNA"/>
</dbReference>
<protein>
    <recommendedName>
        <fullName evidence="3">PilZ domain-containing protein</fullName>
    </recommendedName>
</protein>
<evidence type="ECO:0000313" key="2">
    <source>
        <dbReference type="Proteomes" id="UP000019141"/>
    </source>
</evidence>
<dbReference type="HOGENOM" id="CLU_136655_0_0_7"/>
<keyword evidence="2" id="KW-1185">Reference proteome</keyword>
<reference evidence="1 2" key="1">
    <citation type="journal article" date="2014" name="Nature">
        <title>An environmental bacterial taxon with a large and distinct metabolic repertoire.</title>
        <authorList>
            <person name="Wilson M.C."/>
            <person name="Mori T."/>
            <person name="Ruckert C."/>
            <person name="Uria A.R."/>
            <person name="Helf M.J."/>
            <person name="Takada K."/>
            <person name="Gernert C."/>
            <person name="Steffens U.A."/>
            <person name="Heycke N."/>
            <person name="Schmitt S."/>
            <person name="Rinke C."/>
            <person name="Helfrich E.J."/>
            <person name="Brachmann A.O."/>
            <person name="Gurgui C."/>
            <person name="Wakimoto T."/>
            <person name="Kracht M."/>
            <person name="Crusemann M."/>
            <person name="Hentschel U."/>
            <person name="Abe I."/>
            <person name="Matsunaga S."/>
            <person name="Kalinowski J."/>
            <person name="Takeyama H."/>
            <person name="Piel J."/>
        </authorList>
    </citation>
    <scope>NUCLEOTIDE SEQUENCE [LARGE SCALE GENOMIC DNA]</scope>
    <source>
        <strain evidence="2">TSY1</strain>
    </source>
</reference>
<sequence>MKTIQIFLNDLAATSQVTCPYCQRSRSIPNTQLQSLRHALRAKCSCENVFELVVNRRCFPRKDVRFEGELSLQGASERLAEIVVTSLSVGGVGFLVEGLAPQVGDIFTIAFSLDDDVKTEVREDIIVRNLRGEVTGAEFIGHGTYNFDLDFYLMPFDPDLKDEDT</sequence>
<dbReference type="AlphaFoldDB" id="W4L4K0"/>
<organism evidence="1 2">
    <name type="scientific">Entotheonella factor</name>
    <dbReference type="NCBI Taxonomy" id="1429438"/>
    <lineage>
        <taxon>Bacteria</taxon>
        <taxon>Pseudomonadati</taxon>
        <taxon>Nitrospinota/Tectimicrobiota group</taxon>
        <taxon>Candidatus Tectimicrobiota</taxon>
        <taxon>Candidatus Entotheonellia</taxon>
        <taxon>Candidatus Entotheonellales</taxon>
        <taxon>Candidatus Entotheonellaceae</taxon>
        <taxon>Candidatus Entotheonella</taxon>
    </lineage>
</organism>
<evidence type="ECO:0000313" key="1">
    <source>
        <dbReference type="EMBL" id="ETW93033.1"/>
    </source>
</evidence>
<name>W4L4K0_ENTF1</name>
<dbReference type="Proteomes" id="UP000019141">
    <property type="component" value="Unassembled WGS sequence"/>
</dbReference>
<evidence type="ECO:0008006" key="3">
    <source>
        <dbReference type="Google" id="ProtNLM"/>
    </source>
</evidence>
<proteinExistence type="predicted"/>
<dbReference type="SUPFAM" id="SSF141371">
    <property type="entry name" value="PilZ domain-like"/>
    <property type="match status" value="1"/>
</dbReference>
<gene>
    <name evidence="1" type="ORF">ETSY1_41015</name>
</gene>
<accession>W4L4K0</accession>
<comment type="caution">
    <text evidence="1">The sequence shown here is derived from an EMBL/GenBank/DDBJ whole genome shotgun (WGS) entry which is preliminary data.</text>
</comment>